<dbReference type="Proteomes" id="UP000614601">
    <property type="component" value="Unassembled WGS sequence"/>
</dbReference>
<dbReference type="EMBL" id="CAJFCW020000005">
    <property type="protein sequence ID" value="CAG9119964.1"/>
    <property type="molecule type" value="Genomic_DNA"/>
</dbReference>
<evidence type="ECO:0000313" key="3">
    <source>
        <dbReference type="Proteomes" id="UP000614601"/>
    </source>
</evidence>
<dbReference type="Proteomes" id="UP000783686">
    <property type="component" value="Unassembled WGS sequence"/>
</dbReference>
<accession>A0A811L5S2</accession>
<keyword evidence="1" id="KW-0732">Signal</keyword>
<feature type="signal peptide" evidence="1">
    <location>
        <begin position="1"/>
        <end position="20"/>
    </location>
</feature>
<dbReference type="EMBL" id="CAJFDH010000005">
    <property type="protein sequence ID" value="CAD5224556.1"/>
    <property type="molecule type" value="Genomic_DNA"/>
</dbReference>
<name>A0A811L5S2_9BILA</name>
<reference evidence="2" key="1">
    <citation type="submission" date="2020-09" db="EMBL/GenBank/DDBJ databases">
        <authorList>
            <person name="Kikuchi T."/>
        </authorList>
    </citation>
    <scope>NUCLEOTIDE SEQUENCE</scope>
    <source>
        <strain evidence="2">SH1</strain>
    </source>
</reference>
<evidence type="ECO:0000313" key="2">
    <source>
        <dbReference type="EMBL" id="CAD5224556.1"/>
    </source>
</evidence>
<keyword evidence="3" id="KW-1185">Reference proteome</keyword>
<protein>
    <submittedName>
        <fullName evidence="2">Uncharacterized protein</fullName>
    </submittedName>
</protein>
<dbReference type="AlphaFoldDB" id="A0A811L5S2"/>
<evidence type="ECO:0000256" key="1">
    <source>
        <dbReference type="SAM" id="SignalP"/>
    </source>
</evidence>
<gene>
    <name evidence="2" type="ORF">BOKJ2_LOCUS11138</name>
</gene>
<feature type="chain" id="PRO_5036221210" evidence="1">
    <location>
        <begin position="21"/>
        <end position="96"/>
    </location>
</feature>
<organism evidence="2 3">
    <name type="scientific">Bursaphelenchus okinawaensis</name>
    <dbReference type="NCBI Taxonomy" id="465554"/>
    <lineage>
        <taxon>Eukaryota</taxon>
        <taxon>Metazoa</taxon>
        <taxon>Ecdysozoa</taxon>
        <taxon>Nematoda</taxon>
        <taxon>Chromadorea</taxon>
        <taxon>Rhabditida</taxon>
        <taxon>Tylenchina</taxon>
        <taxon>Tylenchomorpha</taxon>
        <taxon>Aphelenchoidea</taxon>
        <taxon>Aphelenchoididae</taxon>
        <taxon>Bursaphelenchus</taxon>
    </lineage>
</organism>
<comment type="caution">
    <text evidence="2">The sequence shown here is derived from an EMBL/GenBank/DDBJ whole genome shotgun (WGS) entry which is preliminary data.</text>
</comment>
<sequence length="96" mass="11189">MKVVIMTLLSLTCFTLYSAATPQRLRYPFRSYEDKTQTPKRLNHLPMTYPTMMSNQQGRSSMVPRSRGMKLISSPKDKGYVFTWSPQKNEGNYFLL</sequence>
<proteinExistence type="predicted"/>